<dbReference type="GO" id="GO:0005549">
    <property type="term" value="F:odorant binding"/>
    <property type="evidence" value="ECO:0007669"/>
    <property type="project" value="InterPro"/>
</dbReference>
<accession>A0A1W6QYG7</accession>
<dbReference type="AlphaFoldDB" id="A0A1W6QYG7"/>
<comment type="subcellular location">
    <subcellularLocation>
        <location evidence="1">Secreted</location>
    </subcellularLocation>
</comment>
<feature type="signal peptide" evidence="4">
    <location>
        <begin position="1"/>
        <end position="22"/>
    </location>
</feature>
<keyword evidence="3" id="KW-0964">Secreted</keyword>
<proteinExistence type="evidence at transcript level"/>
<protein>
    <submittedName>
        <fullName evidence="5">Odorant binding protein 9</fullName>
    </submittedName>
</protein>
<feature type="chain" id="PRO_5012551963" evidence="4">
    <location>
        <begin position="23"/>
        <end position="144"/>
    </location>
</feature>
<evidence type="ECO:0000256" key="3">
    <source>
        <dbReference type="ARBA" id="ARBA00022525"/>
    </source>
</evidence>
<dbReference type="PANTHER" id="PTHR21364">
    <property type="entry name" value="GENERAL ODORANT-BINDING PROTEIN 19A"/>
    <property type="match status" value="1"/>
</dbReference>
<organism evidence="5">
    <name type="scientific">Pachypeltis micranthus</name>
    <dbReference type="NCBI Taxonomy" id="1983339"/>
    <lineage>
        <taxon>Eukaryota</taxon>
        <taxon>Metazoa</taxon>
        <taxon>Ecdysozoa</taxon>
        <taxon>Arthropoda</taxon>
        <taxon>Hexapoda</taxon>
        <taxon>Insecta</taxon>
        <taxon>Pterygota</taxon>
        <taxon>Neoptera</taxon>
        <taxon>Paraneoptera</taxon>
        <taxon>Hemiptera</taxon>
        <taxon>Heteroptera</taxon>
        <taxon>Panheteroptera</taxon>
        <taxon>Cimicomorpha</taxon>
        <taxon>Miridae</taxon>
        <taxon>Monaloniini</taxon>
        <taxon>Pachypeltis</taxon>
    </lineage>
</organism>
<reference evidence="5" key="1">
    <citation type="submission" date="2016-10" db="EMBL/GenBank/DDBJ databases">
        <authorList>
            <person name="Varghese N."/>
        </authorList>
    </citation>
    <scope>NUCLEOTIDE SEQUENCE</scope>
</reference>
<dbReference type="GO" id="GO:0005576">
    <property type="term" value="C:extracellular region"/>
    <property type="evidence" value="ECO:0007669"/>
    <property type="project" value="UniProtKB-SubCell"/>
</dbReference>
<dbReference type="InterPro" id="IPR036728">
    <property type="entry name" value="PBP_GOBP_sf"/>
</dbReference>
<evidence type="ECO:0000256" key="2">
    <source>
        <dbReference type="ARBA" id="ARBA00008098"/>
    </source>
</evidence>
<keyword evidence="4" id="KW-0732">Signal</keyword>
<dbReference type="SMART" id="SM00708">
    <property type="entry name" value="PhBP"/>
    <property type="match status" value="1"/>
</dbReference>
<evidence type="ECO:0000313" key="5">
    <source>
        <dbReference type="EMBL" id="ARO46438.1"/>
    </source>
</evidence>
<evidence type="ECO:0000256" key="1">
    <source>
        <dbReference type="ARBA" id="ARBA00004613"/>
    </source>
</evidence>
<name>A0A1W6QYG7_9HEMI</name>
<dbReference type="FunFam" id="1.10.238.20:FF:000001">
    <property type="entry name" value="General odorant-binding protein lush"/>
    <property type="match status" value="1"/>
</dbReference>
<comment type="similarity">
    <text evidence="2">Belongs to the PBP/GOBP family.</text>
</comment>
<evidence type="ECO:0000256" key="4">
    <source>
        <dbReference type="SAM" id="SignalP"/>
    </source>
</evidence>
<dbReference type="SUPFAM" id="SSF47565">
    <property type="entry name" value="Insect pheromone/odorant-binding proteins"/>
    <property type="match status" value="1"/>
</dbReference>
<dbReference type="InterPro" id="IPR006170">
    <property type="entry name" value="PBP/GOBP"/>
</dbReference>
<dbReference type="GO" id="GO:0007608">
    <property type="term" value="P:sensory perception of smell"/>
    <property type="evidence" value="ECO:0007669"/>
    <property type="project" value="UniProtKB-ARBA"/>
</dbReference>
<sequence length="144" mass="15960">MFLKRFLVLAVAVAAMLPTSEAYMSQAQVKQALKTLRNMCLPKTGVDKEALNKMVDEGVFDETNDKLKCYLGCILGMMQAVKDNKISLTMVRNQVSKMLAPEQGQRIVVTFESCSGVTGTDKCDLAFNFAKCVYETDKEAFIVP</sequence>
<dbReference type="PANTHER" id="PTHR21364:SF2">
    <property type="entry name" value="GENERAL ODORANT-BINDING PROTEIN 19A"/>
    <property type="match status" value="1"/>
</dbReference>
<dbReference type="CDD" id="cd23992">
    <property type="entry name" value="PBP_GOBP"/>
    <property type="match status" value="1"/>
</dbReference>
<dbReference type="EMBL" id="KY056631">
    <property type="protein sequence ID" value="ARO46438.1"/>
    <property type="molecule type" value="mRNA"/>
</dbReference>
<dbReference type="Gene3D" id="1.10.238.20">
    <property type="entry name" value="Pheromone/general odorant binding protein domain"/>
    <property type="match status" value="1"/>
</dbReference>
<dbReference type="Pfam" id="PF01395">
    <property type="entry name" value="PBP_GOBP"/>
    <property type="match status" value="1"/>
</dbReference>
<reference evidence="5" key="2">
    <citation type="journal article" date="2017" name="J. Asia-Pac. Entomol.">
        <title>Chemosensory genes from Pachypeltis micranthus, a natural enemy of the climbing hemp vine.</title>
        <authorList>
            <person name="Liu N.-Y."/>
            <person name="Zhu J.-Y."/>
            <person name="Ji M."/>
            <person name="Yang B."/>
            <person name="Ze S.-Z."/>
        </authorList>
    </citation>
    <scope>NUCLEOTIDE SEQUENCE</scope>
</reference>